<feature type="transmembrane region" description="Helical" evidence="1">
    <location>
        <begin position="96"/>
        <end position="114"/>
    </location>
</feature>
<accession>A0ABY6HV69</accession>
<gene>
    <name evidence="3" type="ORF">NEF87_002537</name>
</gene>
<feature type="domain" description="CAAX prenyl protease 2/Lysostaphin resistance protein A-like" evidence="2">
    <location>
        <begin position="138"/>
        <end position="223"/>
    </location>
</feature>
<reference evidence="3" key="1">
    <citation type="submission" date="2022-09" db="EMBL/GenBank/DDBJ databases">
        <title>Actin cytoskeleton and complex cell architecture in an #Asgard archaeon.</title>
        <authorList>
            <person name="Ponce Toledo R.I."/>
            <person name="Schleper C."/>
            <person name="Rodrigues Oliveira T."/>
            <person name="Wollweber F."/>
            <person name="Xu J."/>
            <person name="Rittmann S."/>
            <person name="Klingl A."/>
            <person name="Pilhofer M."/>
        </authorList>
    </citation>
    <scope>NUCLEOTIDE SEQUENCE</scope>
    <source>
        <strain evidence="3">B-35</strain>
    </source>
</reference>
<evidence type="ECO:0000313" key="4">
    <source>
        <dbReference type="Proteomes" id="UP001208689"/>
    </source>
</evidence>
<keyword evidence="4" id="KW-1185">Reference proteome</keyword>
<feature type="transmembrane region" description="Helical" evidence="1">
    <location>
        <begin position="18"/>
        <end position="41"/>
    </location>
</feature>
<feature type="transmembrane region" description="Helical" evidence="1">
    <location>
        <begin position="134"/>
        <end position="152"/>
    </location>
</feature>
<organism evidence="3 4">
    <name type="scientific">Candidatus Lokiarchaeum ossiferum</name>
    <dbReference type="NCBI Taxonomy" id="2951803"/>
    <lineage>
        <taxon>Archaea</taxon>
        <taxon>Promethearchaeati</taxon>
        <taxon>Promethearchaeota</taxon>
        <taxon>Promethearchaeia</taxon>
        <taxon>Promethearchaeales</taxon>
        <taxon>Promethearchaeaceae</taxon>
        <taxon>Candidatus Lokiarchaeum</taxon>
    </lineage>
</organism>
<dbReference type="Proteomes" id="UP001208689">
    <property type="component" value="Chromosome"/>
</dbReference>
<dbReference type="EMBL" id="CP104013">
    <property type="protein sequence ID" value="UYP46252.1"/>
    <property type="molecule type" value="Genomic_DNA"/>
</dbReference>
<sequence length="239" mass="27210">MTIQLPETDNSHVPARELLLLAIPVCLIFAVSGMDFVGYFINKLAAADPYSRSLLNVLLGFLFTTLALVVLPIIVIKKRWQKPLSYFGTKPGNKKWGIIICLAFILATPIFYFSSNDANLINTYPLTKDALSSWGFFVFYELLYVVFYYIPYEFFFRGVLQLGLSKTWKKWQSILFVTILTTFLHLTKPFTEIIAAAFAGILFGIIAEKTDSWYYVFLLHITVGILTDTFCGMRFLGVI</sequence>
<evidence type="ECO:0000259" key="2">
    <source>
        <dbReference type="Pfam" id="PF02517"/>
    </source>
</evidence>
<feature type="transmembrane region" description="Helical" evidence="1">
    <location>
        <begin position="173"/>
        <end position="206"/>
    </location>
</feature>
<keyword evidence="1" id="KW-1133">Transmembrane helix</keyword>
<evidence type="ECO:0000313" key="3">
    <source>
        <dbReference type="EMBL" id="UYP46252.1"/>
    </source>
</evidence>
<dbReference type="InterPro" id="IPR003675">
    <property type="entry name" value="Rce1/LyrA-like_dom"/>
</dbReference>
<feature type="transmembrane region" description="Helical" evidence="1">
    <location>
        <begin position="212"/>
        <end position="236"/>
    </location>
</feature>
<proteinExistence type="predicted"/>
<name>A0ABY6HV69_9ARCH</name>
<evidence type="ECO:0000256" key="1">
    <source>
        <dbReference type="SAM" id="Phobius"/>
    </source>
</evidence>
<keyword evidence="1" id="KW-0812">Transmembrane</keyword>
<dbReference type="Pfam" id="PF02517">
    <property type="entry name" value="Rce1-like"/>
    <property type="match status" value="1"/>
</dbReference>
<feature type="transmembrane region" description="Helical" evidence="1">
    <location>
        <begin position="53"/>
        <end position="75"/>
    </location>
</feature>
<keyword evidence="1" id="KW-0472">Membrane</keyword>
<protein>
    <recommendedName>
        <fullName evidence="2">CAAX prenyl protease 2/Lysostaphin resistance protein A-like domain-containing protein</fullName>
    </recommendedName>
</protein>